<accession>A0A0E9UDY8</accession>
<keyword evidence="1" id="KW-0812">Transmembrane</keyword>
<dbReference type="AlphaFoldDB" id="A0A0E9UDY8"/>
<sequence>MEFTVFSRIYTARSKSQRTLPRTDCFPHLIRANTIMMTLFILLIHEYIIFY</sequence>
<reference evidence="2" key="2">
    <citation type="journal article" date="2015" name="Fish Shellfish Immunol.">
        <title>Early steps in the European eel (Anguilla anguilla)-Vibrio vulnificus interaction in the gills: Role of the RtxA13 toxin.</title>
        <authorList>
            <person name="Callol A."/>
            <person name="Pajuelo D."/>
            <person name="Ebbesson L."/>
            <person name="Teles M."/>
            <person name="MacKenzie S."/>
            <person name="Amaro C."/>
        </authorList>
    </citation>
    <scope>NUCLEOTIDE SEQUENCE</scope>
</reference>
<reference evidence="2" key="1">
    <citation type="submission" date="2014-11" db="EMBL/GenBank/DDBJ databases">
        <authorList>
            <person name="Amaro Gonzalez C."/>
        </authorList>
    </citation>
    <scope>NUCLEOTIDE SEQUENCE</scope>
</reference>
<keyword evidence="1" id="KW-1133">Transmembrane helix</keyword>
<keyword evidence="1" id="KW-0472">Membrane</keyword>
<feature type="transmembrane region" description="Helical" evidence="1">
    <location>
        <begin position="29"/>
        <end position="50"/>
    </location>
</feature>
<organism evidence="2">
    <name type="scientific">Anguilla anguilla</name>
    <name type="common">European freshwater eel</name>
    <name type="synonym">Muraena anguilla</name>
    <dbReference type="NCBI Taxonomy" id="7936"/>
    <lineage>
        <taxon>Eukaryota</taxon>
        <taxon>Metazoa</taxon>
        <taxon>Chordata</taxon>
        <taxon>Craniata</taxon>
        <taxon>Vertebrata</taxon>
        <taxon>Euteleostomi</taxon>
        <taxon>Actinopterygii</taxon>
        <taxon>Neopterygii</taxon>
        <taxon>Teleostei</taxon>
        <taxon>Anguilliformes</taxon>
        <taxon>Anguillidae</taxon>
        <taxon>Anguilla</taxon>
    </lineage>
</organism>
<proteinExistence type="predicted"/>
<protein>
    <submittedName>
        <fullName evidence="2">Uncharacterized protein</fullName>
    </submittedName>
</protein>
<evidence type="ECO:0000313" key="2">
    <source>
        <dbReference type="EMBL" id="JAH63987.1"/>
    </source>
</evidence>
<evidence type="ECO:0000256" key="1">
    <source>
        <dbReference type="SAM" id="Phobius"/>
    </source>
</evidence>
<name>A0A0E9UDY8_ANGAN</name>
<dbReference type="EMBL" id="GBXM01044590">
    <property type="protein sequence ID" value="JAH63987.1"/>
    <property type="molecule type" value="Transcribed_RNA"/>
</dbReference>